<dbReference type="InterPro" id="IPR017853">
    <property type="entry name" value="GH"/>
</dbReference>
<dbReference type="PANTHER" id="PTHR10357:SF216">
    <property type="entry name" value="MALTOOLIGOSYL TREHALOSE SYNTHASE-RELATED"/>
    <property type="match status" value="1"/>
</dbReference>
<dbReference type="EMBL" id="JAALFG010000002">
    <property type="protein sequence ID" value="NGP17985.1"/>
    <property type="molecule type" value="Genomic_DNA"/>
</dbReference>
<dbReference type="AlphaFoldDB" id="A0A6M1SS10"/>
<evidence type="ECO:0000313" key="2">
    <source>
        <dbReference type="EMBL" id="NGP17985.1"/>
    </source>
</evidence>
<dbReference type="Gene3D" id="3.20.20.80">
    <property type="entry name" value="Glycosidases"/>
    <property type="match status" value="1"/>
</dbReference>
<gene>
    <name evidence="2" type="ORF">G5575_10240</name>
</gene>
<protein>
    <recommendedName>
        <fullName evidence="1">Glycosyl hydrolase family 13 catalytic domain-containing protein</fullName>
    </recommendedName>
</protein>
<comment type="caution">
    <text evidence="2">The sequence shown here is derived from an EMBL/GenBank/DDBJ whole genome shotgun (WGS) entry which is preliminary data.</text>
</comment>
<dbReference type="Pfam" id="PF00128">
    <property type="entry name" value="Alpha-amylase"/>
    <property type="match status" value="1"/>
</dbReference>
<dbReference type="GO" id="GO:0005992">
    <property type="term" value="P:trehalose biosynthetic process"/>
    <property type="evidence" value="ECO:0007669"/>
    <property type="project" value="TreeGrafter"/>
</dbReference>
<dbReference type="PANTHER" id="PTHR10357">
    <property type="entry name" value="ALPHA-AMYLASE FAMILY MEMBER"/>
    <property type="match status" value="1"/>
</dbReference>
<accession>A0A6M1SS10</accession>
<dbReference type="GO" id="GO:0030980">
    <property type="term" value="P:alpha-glucan catabolic process"/>
    <property type="evidence" value="ECO:0007669"/>
    <property type="project" value="TreeGrafter"/>
</dbReference>
<proteinExistence type="predicted"/>
<name>A0A6M1SS10_9HYPH</name>
<reference evidence="2 3" key="1">
    <citation type="submission" date="2020-02" db="EMBL/GenBank/DDBJ databases">
        <authorList>
            <person name="Khan S.A."/>
            <person name="Jeon C.O."/>
            <person name="Chun B.H."/>
        </authorList>
    </citation>
    <scope>NUCLEOTIDE SEQUENCE [LARGE SCALE GENOMIC DNA]</scope>
    <source>
        <strain evidence="2 3">H239</strain>
    </source>
</reference>
<evidence type="ECO:0000259" key="1">
    <source>
        <dbReference type="SMART" id="SM00642"/>
    </source>
</evidence>
<dbReference type="InterPro" id="IPR006047">
    <property type="entry name" value="GH13_cat_dom"/>
</dbReference>
<keyword evidence="3" id="KW-1185">Reference proteome</keyword>
<reference evidence="2 3" key="2">
    <citation type="submission" date="2020-03" db="EMBL/GenBank/DDBJ databases">
        <title>Devosia chinhatensis sp. nov., isolated from a hexachlorocyclohexane (HCH) dump site in India.</title>
        <authorList>
            <person name="Kumar M."/>
            <person name="Lal R."/>
        </authorList>
    </citation>
    <scope>NUCLEOTIDE SEQUENCE [LARGE SCALE GENOMIC DNA]</scope>
    <source>
        <strain evidence="2 3">H239</strain>
    </source>
</reference>
<dbReference type="RefSeq" id="WP_164534227.1">
    <property type="nucleotide sequence ID" value="NZ_JAALFG010000002.1"/>
</dbReference>
<dbReference type="Gene3D" id="3.30.1590.10">
    <property type="entry name" value="Maltooligosyl trehalose synthase, domain 2"/>
    <property type="match status" value="1"/>
</dbReference>
<evidence type="ECO:0000313" key="3">
    <source>
        <dbReference type="Proteomes" id="UP000474802"/>
    </source>
</evidence>
<feature type="domain" description="Glycosyl hydrolase family 13 catalytic" evidence="1">
    <location>
        <begin position="15"/>
        <end position="361"/>
    </location>
</feature>
<organism evidence="2 3">
    <name type="scientific">Devosia aurantiaca</name>
    <dbReference type="NCBI Taxonomy" id="2714858"/>
    <lineage>
        <taxon>Bacteria</taxon>
        <taxon>Pseudomonadati</taxon>
        <taxon>Pseudomonadota</taxon>
        <taxon>Alphaproteobacteria</taxon>
        <taxon>Hyphomicrobiales</taxon>
        <taxon>Devosiaceae</taxon>
        <taxon>Devosia</taxon>
    </lineage>
</organism>
<dbReference type="SMART" id="SM00642">
    <property type="entry name" value="Aamy"/>
    <property type="match status" value="1"/>
</dbReference>
<sequence>MPKPQPRASYRLQLNKDFTFAHVEQIAEYLGKLGISHAYLSPILKARAGSTHGYDTVDHTIINPELGSIEDFRRMAGKLKQQGIGIILDIVPNHMGVGGADNPYWLDLLEWGRDSQYATWFDVNWAPSEPSLNNKVLVPFLGCAFGEALETGRLALKFDKQSGSFAVWAEDTHKLPVDPRSYGDILQHGETTLQTLATAIDGMMGSQEAEGLKARLAEADAAEIERIVAHPNSAGGREDFAKLIERQNWRAARYSVAADDINYRRFFIVSDLGAIRIEDEAVFDHAHRLIFQLVEEGLVDGLRIDHIDGLYDPKGYALRLRQKCPRPIYLVVEKSWPTTNRCAPTGRSMAPLATNSLMPWRSF</sequence>
<dbReference type="SUPFAM" id="SSF51445">
    <property type="entry name" value="(Trans)glycosidases"/>
    <property type="match status" value="1"/>
</dbReference>
<dbReference type="Proteomes" id="UP000474802">
    <property type="component" value="Unassembled WGS sequence"/>
</dbReference>
<dbReference type="GO" id="GO:0047470">
    <property type="term" value="F:(1,4)-alpha-D-glucan 1-alpha-D-glucosylmutase activity"/>
    <property type="evidence" value="ECO:0007669"/>
    <property type="project" value="TreeGrafter"/>
</dbReference>